<comment type="caution">
    <text evidence="4">The sequence shown here is derived from an EMBL/GenBank/DDBJ whole genome shotgun (WGS) entry which is preliminary data.</text>
</comment>
<keyword evidence="1" id="KW-0560">Oxidoreductase</keyword>
<dbReference type="EMBL" id="CAOQHR010000007">
    <property type="protein sequence ID" value="CAI6337888.1"/>
    <property type="molecule type" value="Genomic_DNA"/>
</dbReference>
<evidence type="ECO:0000259" key="3">
    <source>
        <dbReference type="Pfam" id="PF01073"/>
    </source>
</evidence>
<dbReference type="GO" id="GO:0006694">
    <property type="term" value="P:steroid biosynthetic process"/>
    <property type="evidence" value="ECO:0007669"/>
    <property type="project" value="InterPro"/>
</dbReference>
<dbReference type="InterPro" id="IPR050425">
    <property type="entry name" value="NAD(P)_dehydrat-like"/>
</dbReference>
<keyword evidence="5" id="KW-1185">Reference proteome</keyword>
<feature type="domain" description="3-beta hydroxysteroid dehydrogenase/isomerase" evidence="3">
    <location>
        <begin position="58"/>
        <end position="202"/>
    </location>
</feature>
<dbReference type="Pfam" id="PF01073">
    <property type="entry name" value="3Beta_HSD"/>
    <property type="match status" value="1"/>
</dbReference>
<dbReference type="InterPro" id="IPR002225">
    <property type="entry name" value="3Beta_OHSteriod_DH/Estase"/>
</dbReference>
<dbReference type="Gene3D" id="3.40.50.720">
    <property type="entry name" value="NAD(P)-binding Rossmann-like Domain"/>
    <property type="match status" value="1"/>
</dbReference>
<proteinExistence type="inferred from homology"/>
<dbReference type="OrthoDB" id="2735536at2759"/>
<sequence>MFRTGQQAEKFEALYWTITQLTVFSGLLSVPNSYRPHLVKMTVTSTDNLAIPQGARVLVSGANGFIASHVVKQLLRNGYKVRGTVRNLKSSSWLIALFESQYGKGFVELVEVPDMAAKGAFDEAVRGVSGFIHTATPVMQIQDPNIAVPTVVEGTKNALQSAVKAGIKRFVLTSSSTAASSPIPNKVFTMDEKTWNEVAVKNAWAPPPYDGVQRRLDVY</sequence>
<evidence type="ECO:0000313" key="4">
    <source>
        <dbReference type="EMBL" id="CAI6337888.1"/>
    </source>
</evidence>
<dbReference type="GO" id="GO:0016616">
    <property type="term" value="F:oxidoreductase activity, acting on the CH-OH group of donors, NAD or NADP as acceptor"/>
    <property type="evidence" value="ECO:0007669"/>
    <property type="project" value="InterPro"/>
</dbReference>
<accession>A0A9W4UPA2</accession>
<dbReference type="PANTHER" id="PTHR10366:SF562">
    <property type="entry name" value="ALDEHYDE REDUCTASE II (AFU_ORTHOLOGUE AFUA_1G11360)"/>
    <property type="match status" value="1"/>
</dbReference>
<dbReference type="PANTHER" id="PTHR10366">
    <property type="entry name" value="NAD DEPENDENT EPIMERASE/DEHYDRATASE"/>
    <property type="match status" value="1"/>
</dbReference>
<dbReference type="Proteomes" id="UP001152607">
    <property type="component" value="Unassembled WGS sequence"/>
</dbReference>
<comment type="similarity">
    <text evidence="2">Belongs to the NAD(P)-dependent epimerase/dehydratase family. Dihydroflavonol-4-reductase subfamily.</text>
</comment>
<dbReference type="SUPFAM" id="SSF51735">
    <property type="entry name" value="NAD(P)-binding Rossmann-fold domains"/>
    <property type="match status" value="1"/>
</dbReference>
<evidence type="ECO:0000313" key="5">
    <source>
        <dbReference type="Proteomes" id="UP001152607"/>
    </source>
</evidence>
<evidence type="ECO:0000256" key="1">
    <source>
        <dbReference type="ARBA" id="ARBA00023002"/>
    </source>
</evidence>
<organism evidence="4 5">
    <name type="scientific">Periconia digitata</name>
    <dbReference type="NCBI Taxonomy" id="1303443"/>
    <lineage>
        <taxon>Eukaryota</taxon>
        <taxon>Fungi</taxon>
        <taxon>Dikarya</taxon>
        <taxon>Ascomycota</taxon>
        <taxon>Pezizomycotina</taxon>
        <taxon>Dothideomycetes</taxon>
        <taxon>Pleosporomycetidae</taxon>
        <taxon>Pleosporales</taxon>
        <taxon>Massarineae</taxon>
        <taxon>Periconiaceae</taxon>
        <taxon>Periconia</taxon>
    </lineage>
</organism>
<reference evidence="4" key="1">
    <citation type="submission" date="2023-01" db="EMBL/GenBank/DDBJ databases">
        <authorList>
            <person name="Van Ghelder C."/>
            <person name="Rancurel C."/>
        </authorList>
    </citation>
    <scope>NUCLEOTIDE SEQUENCE</scope>
    <source>
        <strain evidence="4">CNCM I-4278</strain>
    </source>
</reference>
<protein>
    <recommendedName>
        <fullName evidence="3">3-beta hydroxysteroid dehydrogenase/isomerase domain-containing protein</fullName>
    </recommendedName>
</protein>
<name>A0A9W4UPA2_9PLEO</name>
<evidence type="ECO:0000256" key="2">
    <source>
        <dbReference type="ARBA" id="ARBA00023445"/>
    </source>
</evidence>
<gene>
    <name evidence="4" type="ORF">PDIGIT_LOCUS11006</name>
</gene>
<dbReference type="InterPro" id="IPR036291">
    <property type="entry name" value="NAD(P)-bd_dom_sf"/>
</dbReference>
<dbReference type="AlphaFoldDB" id="A0A9W4UPA2"/>